<proteinExistence type="predicted"/>
<gene>
    <name evidence="2" type="ORF">BJI67_15520</name>
</gene>
<dbReference type="EMBL" id="CP017448">
    <property type="protein sequence ID" value="AOV18283.1"/>
    <property type="molecule type" value="Genomic_DNA"/>
</dbReference>
<keyword evidence="1" id="KW-0812">Transmembrane</keyword>
<keyword evidence="3" id="KW-1185">Reference proteome</keyword>
<dbReference type="AlphaFoldDB" id="A0A1D8KBD6"/>
<dbReference type="KEGG" id="aaeo:BJI67_15520"/>
<sequence length="283" mass="30391">MSAIEQTADQGTSNYDAVIRLADDLKVQIELITTILYESAQDQDVRQAALRIASNAGQLWSAVSRLAGSMGVESVVDIETRINAAVHALEPVLVGLETLRETAPEIMADLSRSGTLQQFAIAIQEWVEVLNQARALIQGGNPSAAASIRSVLTSLEQWSAQLKVAWETVSETLPEVLDRGAVQASVNRLGETLLAWSSVAREARSLLGDCGGGNGALAAHEIIGAIREAQLDMKGQSGRRGGILAFLSFLFSGRTLFVLRYAVAIMYRVLRTIDQPGSTRKSS</sequence>
<protein>
    <submittedName>
        <fullName evidence="2">Uncharacterized protein</fullName>
    </submittedName>
</protein>
<reference evidence="2 3" key="1">
    <citation type="submission" date="2016-09" db="EMBL/GenBank/DDBJ databases">
        <title>Acidihalobacter prosperus V6 (DSM14174).</title>
        <authorList>
            <person name="Khaleque H.N."/>
            <person name="Ramsay J.P."/>
            <person name="Murphy R.J.T."/>
            <person name="Kaksonen A.H."/>
            <person name="Boxall N.J."/>
            <person name="Watkin E.L.J."/>
        </authorList>
    </citation>
    <scope>NUCLEOTIDE SEQUENCE [LARGE SCALE GENOMIC DNA]</scope>
    <source>
        <strain evidence="2 3">V6</strain>
    </source>
</reference>
<dbReference type="Proteomes" id="UP000095342">
    <property type="component" value="Chromosome"/>
</dbReference>
<accession>A0A1D8KBD6</accession>
<feature type="transmembrane region" description="Helical" evidence="1">
    <location>
        <begin position="243"/>
        <end position="263"/>
    </location>
</feature>
<name>A0A1D8KBD6_9GAMM</name>
<dbReference type="RefSeq" id="WP_070073813.1">
    <property type="nucleotide sequence ID" value="NZ_CP017448.1"/>
</dbReference>
<evidence type="ECO:0000313" key="3">
    <source>
        <dbReference type="Proteomes" id="UP000095342"/>
    </source>
</evidence>
<evidence type="ECO:0000256" key="1">
    <source>
        <dbReference type="SAM" id="Phobius"/>
    </source>
</evidence>
<evidence type="ECO:0000313" key="2">
    <source>
        <dbReference type="EMBL" id="AOV18283.1"/>
    </source>
</evidence>
<keyword evidence="1" id="KW-1133">Transmembrane helix</keyword>
<keyword evidence="1" id="KW-0472">Membrane</keyword>
<organism evidence="2 3">
    <name type="scientific">Acidihalobacter aeolianus</name>
    <dbReference type="NCBI Taxonomy" id="2792603"/>
    <lineage>
        <taxon>Bacteria</taxon>
        <taxon>Pseudomonadati</taxon>
        <taxon>Pseudomonadota</taxon>
        <taxon>Gammaproteobacteria</taxon>
        <taxon>Chromatiales</taxon>
        <taxon>Ectothiorhodospiraceae</taxon>
        <taxon>Acidihalobacter</taxon>
    </lineage>
</organism>